<evidence type="ECO:0000313" key="1">
    <source>
        <dbReference type="EMBL" id="MFC5054136.1"/>
    </source>
</evidence>
<reference evidence="2" key="1">
    <citation type="journal article" date="2019" name="Int. J. Syst. Evol. Microbiol.">
        <title>The Global Catalogue of Microorganisms (GCM) 10K type strain sequencing project: providing services to taxonomists for standard genome sequencing and annotation.</title>
        <authorList>
            <consortium name="The Broad Institute Genomics Platform"/>
            <consortium name="The Broad Institute Genome Sequencing Center for Infectious Disease"/>
            <person name="Wu L."/>
            <person name="Ma J."/>
        </authorList>
    </citation>
    <scope>NUCLEOTIDE SEQUENCE [LARGE SCALE GENOMIC DNA]</scope>
    <source>
        <strain evidence="2">KCTC 12848</strain>
    </source>
</reference>
<protein>
    <submittedName>
        <fullName evidence="1">Uncharacterized protein</fullName>
    </submittedName>
</protein>
<organism evidence="1 2">
    <name type="scientific">Saccharothrix xinjiangensis</name>
    <dbReference type="NCBI Taxonomy" id="204798"/>
    <lineage>
        <taxon>Bacteria</taxon>
        <taxon>Bacillati</taxon>
        <taxon>Actinomycetota</taxon>
        <taxon>Actinomycetes</taxon>
        <taxon>Pseudonocardiales</taxon>
        <taxon>Pseudonocardiaceae</taxon>
        <taxon>Saccharothrix</taxon>
    </lineage>
</organism>
<dbReference type="Proteomes" id="UP001595833">
    <property type="component" value="Unassembled WGS sequence"/>
</dbReference>
<accession>A0ABV9XV36</accession>
<gene>
    <name evidence="1" type="ORF">ACFPFM_10235</name>
</gene>
<sequence>MASHHRDERAARTSPVLVPTLSQHVDEGHRIVKPDATLTPVVVHVQWLDNHPDGPGTHAVISFEDGTNVEFPFGTPLTAIWHAEQRPVPRADLVAAAPLTWGTPAEPWR</sequence>
<dbReference type="RefSeq" id="WP_344038599.1">
    <property type="nucleotide sequence ID" value="NZ_BAAAKE010000012.1"/>
</dbReference>
<comment type="caution">
    <text evidence="1">The sequence shown here is derived from an EMBL/GenBank/DDBJ whole genome shotgun (WGS) entry which is preliminary data.</text>
</comment>
<keyword evidence="2" id="KW-1185">Reference proteome</keyword>
<proteinExistence type="predicted"/>
<evidence type="ECO:0000313" key="2">
    <source>
        <dbReference type="Proteomes" id="UP001595833"/>
    </source>
</evidence>
<name>A0ABV9XV36_9PSEU</name>
<dbReference type="EMBL" id="JBHSJB010000008">
    <property type="protein sequence ID" value="MFC5054136.1"/>
    <property type="molecule type" value="Genomic_DNA"/>
</dbReference>